<feature type="domain" description="Organic solvent tolerance-like N-terminal" evidence="5">
    <location>
        <begin position="89"/>
        <end position="215"/>
    </location>
</feature>
<dbReference type="PANTHER" id="PTHR30189">
    <property type="entry name" value="LPS-ASSEMBLY PROTEIN"/>
    <property type="match status" value="1"/>
</dbReference>
<name>A0ABT5L2N2_9ALTE</name>
<evidence type="ECO:0000259" key="6">
    <source>
        <dbReference type="Pfam" id="PF04453"/>
    </source>
</evidence>
<evidence type="ECO:0000259" key="5">
    <source>
        <dbReference type="Pfam" id="PF03968"/>
    </source>
</evidence>
<dbReference type="HAMAP" id="MF_01411">
    <property type="entry name" value="LPS_assembly_LptD"/>
    <property type="match status" value="1"/>
</dbReference>
<keyword evidence="1 4" id="KW-0732">Signal</keyword>
<dbReference type="Proteomes" id="UP001218788">
    <property type="component" value="Unassembled WGS sequence"/>
</dbReference>
<comment type="subunit">
    <text evidence="4">Component of the lipopolysaccharide transport and assembly complex. Interacts with LptE and LptA.</text>
</comment>
<evidence type="ECO:0000313" key="8">
    <source>
        <dbReference type="Proteomes" id="UP001218788"/>
    </source>
</evidence>
<protein>
    <recommendedName>
        <fullName evidence="4">LPS-assembly protein LptD</fullName>
    </recommendedName>
</protein>
<dbReference type="EMBL" id="JAQQXP010000001">
    <property type="protein sequence ID" value="MDC8830033.1"/>
    <property type="molecule type" value="Genomic_DNA"/>
</dbReference>
<dbReference type="PANTHER" id="PTHR30189:SF1">
    <property type="entry name" value="LPS-ASSEMBLY PROTEIN LPTD"/>
    <property type="match status" value="1"/>
</dbReference>
<dbReference type="RefSeq" id="WP_273638712.1">
    <property type="nucleotide sequence ID" value="NZ_JAQQXP010000001.1"/>
</dbReference>
<comment type="subcellular location">
    <subcellularLocation>
        <location evidence="4">Cell outer membrane</location>
    </subcellularLocation>
</comment>
<keyword evidence="8" id="KW-1185">Reference proteome</keyword>
<sequence length="779" mass="88540">MNNSQYGKSNGKSLCRAAWRTDAHSASHSERKTRGLVRVGMLWLIVSMPAVLPTPANAQQPDLATDALCVMTPAPFDSSQLMQKRQIAVTSDTAEILENEFASFNGDVSIVTDRAIINAETAKVSENGSALNASGNVRYQSAELSVQSDYLNVDSARQKLKLENTLYQLTGFVGHGTAGEIDIGVDQGISLQQVSFTTCPMNQQDWRLEASEISIAAGETLGEARHTRFYIGDVPLLYLPYFAFPVSNQRQSGLLFPIISSSTATGVGYEQPYYWNIAPNYDMTISPRLMSNRGLQLKTEFRYLTAESSGQLHVEYLNNDTRLASDDSRYFYRYQHHGMLSDNWQLSVDYNGISDNNYIVDLGSDFYNRSDTTINQTVGLDYFSQALDFSLYVRDFDTLGDYEAIYRALPEARLQWRSDITSLLTFTLDSELAYFDNAQPSQPNALRWHMAPTIALPYQRYWGEITAELTVMNTYYRQKNIANTQLDEEVNRTLKQGRLFSTLYLEKTDNLFGNDVTITLEPKMQYLYTSFEDQSNIGLYDTTNLLTDVNGLFRGQEFTGLDRISDNDQITVGVTSRIIDAANREQFVVSLGQIFYLSDSQVTTSVDDRNRSALAAELDWRFDDSWFVHTTMQIATDNDKVERSSMVLEYRKDAQRLIQMSHRFVRDLSGEMIEQMGLSASWPIAENWQVVGRSYRDVERDRSIENYFGVQYESCCWAIRIVAQRSLTNRYDIVGQQNTDEFDTRIGLDFIFKGIGSSRSNRAMLEDGMFGYRQPYVLN</sequence>
<proteinExistence type="inferred from homology"/>
<evidence type="ECO:0000256" key="3">
    <source>
        <dbReference type="ARBA" id="ARBA00023237"/>
    </source>
</evidence>
<reference evidence="7 8" key="1">
    <citation type="submission" date="2022-10" db="EMBL/GenBank/DDBJ databases">
        <title>Alteromonas sp. chi3 Genome sequencing.</title>
        <authorList>
            <person name="Park S."/>
        </authorList>
    </citation>
    <scope>NUCLEOTIDE SEQUENCE [LARGE SCALE GENOMIC DNA]</scope>
    <source>
        <strain evidence="8">chi3</strain>
    </source>
</reference>
<accession>A0ABT5L2N2</accession>
<dbReference type="InterPro" id="IPR050218">
    <property type="entry name" value="LptD"/>
</dbReference>
<dbReference type="InterPro" id="IPR007543">
    <property type="entry name" value="LptD_C"/>
</dbReference>
<evidence type="ECO:0000313" key="7">
    <source>
        <dbReference type="EMBL" id="MDC8830033.1"/>
    </source>
</evidence>
<organism evidence="7 8">
    <name type="scientific">Alteromonas gilva</name>
    <dbReference type="NCBI Taxonomy" id="2987522"/>
    <lineage>
        <taxon>Bacteria</taxon>
        <taxon>Pseudomonadati</taxon>
        <taxon>Pseudomonadota</taxon>
        <taxon>Gammaproteobacteria</taxon>
        <taxon>Alteromonadales</taxon>
        <taxon>Alteromonadaceae</taxon>
        <taxon>Alteromonas/Salinimonas group</taxon>
        <taxon>Alteromonas</taxon>
    </lineage>
</organism>
<gene>
    <name evidence="4 7" type="primary">lptD</name>
    <name evidence="7" type="ORF">OIK42_04555</name>
</gene>
<dbReference type="Pfam" id="PF03968">
    <property type="entry name" value="LptD_N"/>
    <property type="match status" value="1"/>
</dbReference>
<keyword evidence="3 4" id="KW-0998">Cell outer membrane</keyword>
<comment type="caution">
    <text evidence="4">Lacks conserved residue(s) required for the propagation of feature annotation.</text>
</comment>
<feature type="domain" description="LptD C-terminal" evidence="6">
    <location>
        <begin position="328"/>
        <end position="688"/>
    </location>
</feature>
<dbReference type="Pfam" id="PF04453">
    <property type="entry name" value="LptD"/>
    <property type="match status" value="1"/>
</dbReference>
<keyword evidence="2 4" id="KW-0472">Membrane</keyword>
<comment type="function">
    <text evidence="4">Together with LptE, is involved in the assembly of lipopolysaccharide (LPS) at the surface of the outer membrane.</text>
</comment>
<dbReference type="InterPro" id="IPR005653">
    <property type="entry name" value="OstA-like_N"/>
</dbReference>
<comment type="caution">
    <text evidence="7">The sequence shown here is derived from an EMBL/GenBank/DDBJ whole genome shotgun (WGS) entry which is preliminary data.</text>
</comment>
<dbReference type="InterPro" id="IPR020889">
    <property type="entry name" value="LipoPS_assembly_LptD"/>
</dbReference>
<evidence type="ECO:0000256" key="4">
    <source>
        <dbReference type="HAMAP-Rule" id="MF_01411"/>
    </source>
</evidence>
<comment type="similarity">
    <text evidence="4">Belongs to the LptD family.</text>
</comment>
<evidence type="ECO:0000256" key="1">
    <source>
        <dbReference type="ARBA" id="ARBA00022729"/>
    </source>
</evidence>
<evidence type="ECO:0000256" key="2">
    <source>
        <dbReference type="ARBA" id="ARBA00023136"/>
    </source>
</evidence>